<dbReference type="OrthoDB" id="824283at2"/>
<gene>
    <name evidence="2" type="ORF">ESU54_09685</name>
</gene>
<dbReference type="InterPro" id="IPR046219">
    <property type="entry name" value="DUF6252"/>
</dbReference>
<accession>A0A5C6YYU9</accession>
<evidence type="ECO:0000313" key="2">
    <source>
        <dbReference type="EMBL" id="TXD72915.1"/>
    </source>
</evidence>
<evidence type="ECO:0000256" key="1">
    <source>
        <dbReference type="SAM" id="SignalP"/>
    </source>
</evidence>
<proteinExistence type="predicted"/>
<dbReference type="AlphaFoldDB" id="A0A5C6YYU9"/>
<dbReference type="RefSeq" id="WP_111844297.1">
    <property type="nucleotide sequence ID" value="NZ_UEGI01000005.1"/>
</dbReference>
<protein>
    <recommendedName>
        <fullName evidence="4">Lipoprotein</fullName>
    </recommendedName>
</protein>
<dbReference type="Pfam" id="PF19765">
    <property type="entry name" value="DUF6252"/>
    <property type="match status" value="1"/>
</dbReference>
<evidence type="ECO:0008006" key="4">
    <source>
        <dbReference type="Google" id="ProtNLM"/>
    </source>
</evidence>
<dbReference type="PROSITE" id="PS51257">
    <property type="entry name" value="PROKAR_LIPOPROTEIN"/>
    <property type="match status" value="1"/>
</dbReference>
<organism evidence="2 3">
    <name type="scientific">Aequorivita antarctica</name>
    <dbReference type="NCBI Taxonomy" id="153266"/>
    <lineage>
        <taxon>Bacteria</taxon>
        <taxon>Pseudomonadati</taxon>
        <taxon>Bacteroidota</taxon>
        <taxon>Flavobacteriia</taxon>
        <taxon>Flavobacteriales</taxon>
        <taxon>Flavobacteriaceae</taxon>
        <taxon>Aequorivita</taxon>
    </lineage>
</organism>
<evidence type="ECO:0000313" key="3">
    <source>
        <dbReference type="Proteomes" id="UP000321497"/>
    </source>
</evidence>
<feature type="chain" id="PRO_5022920905" description="Lipoprotein" evidence="1">
    <location>
        <begin position="24"/>
        <end position="174"/>
    </location>
</feature>
<sequence length="174" mass="18015">MKTFNKTILVLLAVVAISFTSCKKDDDGGDGGGGQAGSGTIAAKVNGSSFTSMEVASRATQSTGGGSTTIILQGSDASGKGIFITMNNFDGVGTYEFSDSNVFLVATYVETNISNPQNSQTWTAPYNGSGVIGQVKISEKTDTSIKGTFNFTGKNVNGDNSLKNITDGSFNLNF</sequence>
<name>A0A5C6YYU9_9FLAO</name>
<dbReference type="Proteomes" id="UP000321497">
    <property type="component" value="Unassembled WGS sequence"/>
</dbReference>
<dbReference type="EMBL" id="VORT01000006">
    <property type="protein sequence ID" value="TXD72915.1"/>
    <property type="molecule type" value="Genomic_DNA"/>
</dbReference>
<reference evidence="2 3" key="1">
    <citation type="submission" date="2019-08" db="EMBL/GenBank/DDBJ databases">
        <title>Genome of Aequorivita antarctica SW49 (type strain).</title>
        <authorList>
            <person name="Bowman J.P."/>
        </authorList>
    </citation>
    <scope>NUCLEOTIDE SEQUENCE [LARGE SCALE GENOMIC DNA]</scope>
    <source>
        <strain evidence="2 3">SW49</strain>
    </source>
</reference>
<feature type="signal peptide" evidence="1">
    <location>
        <begin position="1"/>
        <end position="23"/>
    </location>
</feature>
<keyword evidence="1" id="KW-0732">Signal</keyword>
<comment type="caution">
    <text evidence="2">The sequence shown here is derived from an EMBL/GenBank/DDBJ whole genome shotgun (WGS) entry which is preliminary data.</text>
</comment>
<keyword evidence="3" id="KW-1185">Reference proteome</keyword>